<dbReference type="PROSITE" id="PS51007">
    <property type="entry name" value="CYTC"/>
    <property type="match status" value="1"/>
</dbReference>
<evidence type="ECO:0000256" key="7">
    <source>
        <dbReference type="SAM" id="SignalP"/>
    </source>
</evidence>
<evidence type="ECO:0000256" key="5">
    <source>
        <dbReference type="ARBA" id="ARBA00023004"/>
    </source>
</evidence>
<proteinExistence type="predicted"/>
<keyword evidence="2 6" id="KW-0349">Heme</keyword>
<dbReference type="GO" id="GO:0009055">
    <property type="term" value="F:electron transfer activity"/>
    <property type="evidence" value="ECO:0007669"/>
    <property type="project" value="InterPro"/>
</dbReference>
<keyword evidence="10" id="KW-1185">Reference proteome</keyword>
<dbReference type="Gene3D" id="1.10.760.10">
    <property type="entry name" value="Cytochrome c-like domain"/>
    <property type="match status" value="1"/>
</dbReference>
<name>A0A926JBM1_9RHOB</name>
<dbReference type="InterPro" id="IPR009056">
    <property type="entry name" value="Cyt_c-like_dom"/>
</dbReference>
<evidence type="ECO:0000256" key="4">
    <source>
        <dbReference type="ARBA" id="ARBA00022982"/>
    </source>
</evidence>
<keyword evidence="4" id="KW-0249">Electron transport</keyword>
<evidence type="ECO:0000256" key="3">
    <source>
        <dbReference type="ARBA" id="ARBA00022723"/>
    </source>
</evidence>
<gene>
    <name evidence="9" type="ORF">H4P12_11165</name>
</gene>
<feature type="signal peptide" evidence="7">
    <location>
        <begin position="1"/>
        <end position="20"/>
    </location>
</feature>
<accession>A0A926JBM1</accession>
<evidence type="ECO:0000259" key="8">
    <source>
        <dbReference type="PROSITE" id="PS51007"/>
    </source>
</evidence>
<comment type="caution">
    <text evidence="9">The sequence shown here is derived from an EMBL/GenBank/DDBJ whole genome shotgun (WGS) entry which is preliminary data.</text>
</comment>
<dbReference type="SUPFAM" id="SSF46626">
    <property type="entry name" value="Cytochrome c"/>
    <property type="match status" value="1"/>
</dbReference>
<keyword evidence="1" id="KW-0813">Transport</keyword>
<evidence type="ECO:0000256" key="1">
    <source>
        <dbReference type="ARBA" id="ARBA00022448"/>
    </source>
</evidence>
<feature type="chain" id="PRO_5037410861" evidence="7">
    <location>
        <begin position="21"/>
        <end position="146"/>
    </location>
</feature>
<evidence type="ECO:0000256" key="6">
    <source>
        <dbReference type="PROSITE-ProRule" id="PRU00433"/>
    </source>
</evidence>
<keyword evidence="3 6" id="KW-0479">Metal-binding</keyword>
<dbReference type="PANTHER" id="PTHR11961">
    <property type="entry name" value="CYTOCHROME C"/>
    <property type="match status" value="1"/>
</dbReference>
<organism evidence="9 10">
    <name type="scientific">Paracoccus amoyensis</name>
    <dbReference type="NCBI Taxonomy" id="2760093"/>
    <lineage>
        <taxon>Bacteria</taxon>
        <taxon>Pseudomonadati</taxon>
        <taxon>Pseudomonadota</taxon>
        <taxon>Alphaproteobacteria</taxon>
        <taxon>Rhodobacterales</taxon>
        <taxon>Paracoccaceae</taxon>
        <taxon>Paracoccus</taxon>
    </lineage>
</organism>
<dbReference type="AlphaFoldDB" id="A0A926JBM1"/>
<evidence type="ECO:0000313" key="10">
    <source>
        <dbReference type="Proteomes" id="UP000608594"/>
    </source>
</evidence>
<evidence type="ECO:0000313" key="9">
    <source>
        <dbReference type="EMBL" id="MBC9247256.1"/>
    </source>
</evidence>
<dbReference type="GO" id="GO:0046872">
    <property type="term" value="F:metal ion binding"/>
    <property type="evidence" value="ECO:0007669"/>
    <property type="project" value="UniProtKB-KW"/>
</dbReference>
<dbReference type="InterPro" id="IPR002327">
    <property type="entry name" value="Cyt_c_1A/1B"/>
</dbReference>
<dbReference type="EMBL" id="JACOQL010000003">
    <property type="protein sequence ID" value="MBC9247256.1"/>
    <property type="molecule type" value="Genomic_DNA"/>
</dbReference>
<dbReference type="GO" id="GO:0020037">
    <property type="term" value="F:heme binding"/>
    <property type="evidence" value="ECO:0007669"/>
    <property type="project" value="InterPro"/>
</dbReference>
<dbReference type="InterPro" id="IPR036909">
    <property type="entry name" value="Cyt_c-like_dom_sf"/>
</dbReference>
<dbReference type="Proteomes" id="UP000608594">
    <property type="component" value="Unassembled WGS sequence"/>
</dbReference>
<dbReference type="RefSeq" id="WP_187793747.1">
    <property type="nucleotide sequence ID" value="NZ_JACOQL010000003.1"/>
</dbReference>
<keyword evidence="7" id="KW-0732">Signal</keyword>
<evidence type="ECO:0000256" key="2">
    <source>
        <dbReference type="ARBA" id="ARBA00022617"/>
    </source>
</evidence>
<keyword evidence="5 6" id="KW-0408">Iron</keyword>
<feature type="domain" description="Cytochrome c" evidence="8">
    <location>
        <begin position="24"/>
        <end position="140"/>
    </location>
</feature>
<protein>
    <submittedName>
        <fullName evidence="9">Cytochrome C</fullName>
    </submittedName>
</protein>
<sequence length="146" mass="15538">MKHLILGTLLGATLAIPAVAQSAGDASVGESEFRKCKACHAIESPEGEQIVRGGKTGPNLWGIVGRKIASQEGFNYGAGIKELAEMNPDMVWTQEDLVGYLTNPTEWLEEKTGDSGARSKMTFRLNANQADMAAYLATVSPDAPAQ</sequence>
<reference evidence="9" key="1">
    <citation type="submission" date="2020-08" db="EMBL/GenBank/DDBJ databases">
        <title>Paracoccus amoyensis sp. nov., isolated from the surface seawater at coast of Xiamen, Fujian.</title>
        <authorList>
            <person name="Lyu L."/>
        </authorList>
    </citation>
    <scope>NUCLEOTIDE SEQUENCE</scope>
    <source>
        <strain evidence="9">11-3</strain>
    </source>
</reference>